<dbReference type="GO" id="GO:0051391">
    <property type="term" value="P:tRNA acetylation"/>
    <property type="evidence" value="ECO:0007669"/>
    <property type="project" value="UniProtKB-UniRule"/>
</dbReference>
<dbReference type="PANTHER" id="PTHR10925:SF5">
    <property type="entry name" value="RNA CYTIDINE ACETYLTRANSFERASE"/>
    <property type="match status" value="1"/>
</dbReference>
<evidence type="ECO:0000259" key="12">
    <source>
        <dbReference type="Pfam" id="PF13718"/>
    </source>
</evidence>
<comment type="similarity">
    <text evidence="9">Belongs to the RNA cytidine acetyltransferase family. NAT10 subfamily.</text>
</comment>
<dbReference type="InterPro" id="IPR000182">
    <property type="entry name" value="GNAT_dom"/>
</dbReference>
<evidence type="ECO:0000313" key="15">
    <source>
        <dbReference type="Proteomes" id="UP000265703"/>
    </source>
</evidence>
<evidence type="ECO:0000259" key="11">
    <source>
        <dbReference type="Pfam" id="PF08351"/>
    </source>
</evidence>
<dbReference type="AlphaFoldDB" id="A0A397S8M7"/>
<comment type="caution">
    <text evidence="14">The sequence shown here is derived from an EMBL/GenBank/DDBJ whole genome shotgun (WGS) entry which is preliminary data.</text>
</comment>
<dbReference type="InterPro" id="IPR032672">
    <property type="entry name" value="TmcA/NAT10/Kre33"/>
</dbReference>
<evidence type="ECO:0000256" key="1">
    <source>
        <dbReference type="ARBA" id="ARBA00004604"/>
    </source>
</evidence>
<evidence type="ECO:0000256" key="6">
    <source>
        <dbReference type="ARBA" id="ARBA00022840"/>
    </source>
</evidence>
<comment type="subcellular location">
    <subcellularLocation>
        <location evidence="1 9">Nucleus</location>
        <location evidence="1 9">Nucleolus</location>
    </subcellularLocation>
</comment>
<dbReference type="GO" id="GO:1990883">
    <property type="term" value="F:18S rRNA cytidine N-acetyltransferase activity"/>
    <property type="evidence" value="ECO:0007669"/>
    <property type="project" value="TreeGrafter"/>
</dbReference>
<dbReference type="FunFam" id="3.40.50.11040:FF:000002">
    <property type="entry name" value="RNA cytidine acetyltransferase"/>
    <property type="match status" value="1"/>
</dbReference>
<keyword evidence="15" id="KW-1185">Reference proteome</keyword>
<feature type="domain" description="TmcA/NAT10 N-terminal" evidence="11">
    <location>
        <begin position="9"/>
        <end position="201"/>
    </location>
</feature>
<dbReference type="OrthoDB" id="10067491at2759"/>
<dbReference type="Pfam" id="PF13718">
    <property type="entry name" value="GNAT_acetyltr_2"/>
    <property type="match status" value="1"/>
</dbReference>
<keyword evidence="7 9" id="KW-0539">Nucleus</keyword>
<keyword evidence="3 9" id="KW-0808">Transferase</keyword>
<dbReference type="STRING" id="658196.A0A397S8M7"/>
<dbReference type="Pfam" id="PF05127">
    <property type="entry name" value="NAT10_TcmA_helicase"/>
    <property type="match status" value="1"/>
</dbReference>
<dbReference type="Pfam" id="PF13725">
    <property type="entry name" value="tRNA_bind_2"/>
    <property type="match status" value="1"/>
</dbReference>
<dbReference type="InterPro" id="IPR013562">
    <property type="entry name" value="TmcA/NAT10_N"/>
</dbReference>
<evidence type="ECO:0000256" key="5">
    <source>
        <dbReference type="ARBA" id="ARBA00022741"/>
    </source>
</evidence>
<comment type="function">
    <text evidence="9">RNA cytidine acetyltransferase with specificity toward both 18S rRNA and tRNAs. Catalyzes the formation of N(4)-acetylcytidine (ac4C) in 18S rRNA. Required for early nucleolar cleavages of precursor rRNA at sites A0, A1 and A2 during 18S rRNA synthesis. Catalyzes the formation of ac4C in serine and leucine tRNAs. Requires the tRNA-binding adapter protein TAN1 for full tRNA acetyltransferase activity but not for 18S rRNA acetylation.</text>
</comment>
<dbReference type="GO" id="GO:0051392">
    <property type="term" value="F:tRNA cytidine N4-acetyltransferase activity"/>
    <property type="evidence" value="ECO:0007669"/>
    <property type="project" value="RHEA"/>
</dbReference>
<feature type="binding site" evidence="9">
    <location>
        <begin position="653"/>
        <end position="659"/>
    </location>
    <ligand>
        <name>acetyl-CoA</name>
        <dbReference type="ChEBI" id="CHEBI:57288"/>
    </ligand>
</feature>
<dbReference type="HAMAP" id="MF_03211">
    <property type="entry name" value="RNA_acetyltr_Nat10"/>
    <property type="match status" value="1"/>
</dbReference>
<dbReference type="EMBL" id="QKYT01000986">
    <property type="protein sequence ID" value="RIA80357.1"/>
    <property type="molecule type" value="Genomic_DNA"/>
</dbReference>
<keyword evidence="6 9" id="KW-0067">ATP-binding</keyword>
<dbReference type="PANTHER" id="PTHR10925">
    <property type="entry name" value="N-ACETYLTRANSFERASE 10"/>
    <property type="match status" value="1"/>
</dbReference>
<dbReference type="GO" id="GO:0005730">
    <property type="term" value="C:nucleolus"/>
    <property type="evidence" value="ECO:0007669"/>
    <property type="project" value="UniProtKB-SubCell"/>
</dbReference>
<comment type="subunit">
    <text evidence="9">Interacts with TAN1.</text>
</comment>
<evidence type="ECO:0000256" key="2">
    <source>
        <dbReference type="ARBA" id="ARBA00022552"/>
    </source>
</evidence>
<evidence type="ECO:0000256" key="8">
    <source>
        <dbReference type="ARBA" id="ARBA00023315"/>
    </source>
</evidence>
<feature type="binding site" evidence="9">
    <location>
        <begin position="286"/>
        <end position="295"/>
    </location>
    <ligand>
        <name>ATP</name>
        <dbReference type="ChEBI" id="CHEBI:30616"/>
    </ligand>
</feature>
<dbReference type="Gene3D" id="3.40.630.30">
    <property type="match status" value="1"/>
</dbReference>
<evidence type="ECO:0000256" key="9">
    <source>
        <dbReference type="HAMAP-Rule" id="MF_03211"/>
    </source>
</evidence>
<dbReference type="GO" id="GO:0005524">
    <property type="term" value="F:ATP binding"/>
    <property type="evidence" value="ECO:0007669"/>
    <property type="project" value="UniProtKB-UniRule"/>
</dbReference>
<evidence type="ECO:0000256" key="4">
    <source>
        <dbReference type="ARBA" id="ARBA00022694"/>
    </source>
</evidence>
<protein>
    <recommendedName>
        <fullName evidence="9">RNA cytidine acetyltransferase</fullName>
        <ecNumber evidence="9">2.3.1.-</ecNumber>
    </recommendedName>
    <alternativeName>
        <fullName evidence="9">18S rRNA cytosine acetyltransferase</fullName>
    </alternativeName>
</protein>
<feature type="binding site" evidence="9">
    <location>
        <position position="747"/>
    </location>
    <ligand>
        <name>acetyl-CoA</name>
        <dbReference type="ChEBI" id="CHEBI:57288"/>
    </ligand>
</feature>
<dbReference type="Pfam" id="PF08351">
    <property type="entry name" value="TmcA_N"/>
    <property type="match status" value="1"/>
</dbReference>
<dbReference type="Gene3D" id="3.40.50.300">
    <property type="entry name" value="P-loop containing nucleotide triphosphate hydrolases"/>
    <property type="match status" value="1"/>
</dbReference>
<proteinExistence type="inferred from homology"/>
<feature type="domain" description="N-acetyltransferase" evidence="12">
    <location>
        <begin position="545"/>
        <end position="775"/>
    </location>
</feature>
<feature type="binding site" evidence="9">
    <location>
        <position position="487"/>
    </location>
    <ligand>
        <name>ATP</name>
        <dbReference type="ChEBI" id="CHEBI:30616"/>
    </ligand>
</feature>
<dbReference type="GO" id="GO:0030686">
    <property type="term" value="C:90S preribosome"/>
    <property type="evidence" value="ECO:0007669"/>
    <property type="project" value="TreeGrafter"/>
</dbReference>
<feature type="domain" description="TcmA/NAT10 helicase" evidence="10">
    <location>
        <begin position="281"/>
        <end position="505"/>
    </location>
</feature>
<evidence type="ECO:0000313" key="14">
    <source>
        <dbReference type="EMBL" id="RIA80357.1"/>
    </source>
</evidence>
<name>A0A397S8M7_9GLOM</name>
<feature type="domain" description="Possible tRNA binding" evidence="13">
    <location>
        <begin position="787"/>
        <end position="1035"/>
    </location>
</feature>
<dbReference type="Gene3D" id="3.40.50.11040">
    <property type="match status" value="1"/>
</dbReference>
<dbReference type="GO" id="GO:0000049">
    <property type="term" value="F:tRNA binding"/>
    <property type="evidence" value="ECO:0007669"/>
    <property type="project" value="TreeGrafter"/>
</dbReference>
<evidence type="ECO:0000259" key="10">
    <source>
        <dbReference type="Pfam" id="PF05127"/>
    </source>
</evidence>
<keyword evidence="2 9" id="KW-0698">rRNA processing</keyword>
<dbReference type="EC" id="2.3.1.-" evidence="9"/>
<evidence type="ECO:0000259" key="13">
    <source>
        <dbReference type="Pfam" id="PF13725"/>
    </source>
</evidence>
<sequence>MVKKVIDSRINTLVKNGVQNQHRTFFIIVGDKGKEQVVNLHWLLSQAQVSARPSVLWCYKKELGFSSHRKKREAKIKKEIKRGIREPNTEDPFELFVAVTNIRYTYYKETHKILGNTYGMCVLQDFEALTPNLLARTIETIEGGGIIIILLKTMKSLKQLYTLTMDVHSRYRTEAHDDVTARFNERFILSLGSCENCLVVDDELNVLPISTGKNVKPLSLKNPEHLLTEQQVELKELKASLADTQPVGSLVATAKTLDQAKAILTFIESISEKTLRSTVALTASRGRGKSAALGIAIASAVAYGYSNIFVTSPSPENLKTLFEFIFKGFDALHYEEHLDYDIVQSTNPDFNGAIVRVNIFRQHRQTIQYIQPQDAHVLGQAELVVIDEAAAIPLPLVKSLIGPYLVFMASTINGYEGTGRSLSLKLIQQLREKSKGFIGKEGRTDVSDDIVIVGRGRKADKEVSSTLNGATAGGRVLREIKLEEPIRYALNDPVEKWLNKLLCLDASIVPKNIQGCPHPQKCELYYVNRDTLFSFHPVSETFLQRMMSLYVASHYKNSPNDLQLMSDAPAHHLFVLLPPIKEGDNSLPDPLCVVQVCLEGEISKQTVLYSLSRGQQPSGDLIPWLISQQFQDDDFANLSGARIVRIATHPDYVKMGYGSRCLELLTSFYQGEFSALNENENYQQESIVRVDDAELENADLRNEEIKIRDPRKMPPLLLKLSEKRPVRLHYLGVSFGLTSQLHKFWKRAGFVPLYLRQTPNNLTGENTCVMLKALKSDDLVTTCDPGWLAAFSKDFHKRFLNLLSYNFRNFPSVLSLSIMEAVDAGNDANKRVQSFNKSALESYLSVYDLKRLESYSNNMLDYHVIIDLLPTIAYLYFSRRLGDIKLSGVQSSILLGIGLQRKNIDDLEKELTLPSNQILALFIKIIRKFSTYFRSLETQAIQKEIPDETTVVKKKNVEKISKQKTTIEESMKSGLNYNENDEASWDPVSKTLDEDLNEAGEEVISQMIETQRELINSLDLSKYAISGTPESWEEAQTKIASGKQNISTIVSIKNLESTKKRRAIETVTDIVNKEFKMSKREGKKTKKSKK</sequence>
<gene>
    <name evidence="9" type="primary">NAT10</name>
    <name evidence="14" type="ORF">C1645_792689</name>
</gene>
<dbReference type="InterPro" id="IPR027417">
    <property type="entry name" value="P-loop_NTPase"/>
</dbReference>
<dbReference type="InterPro" id="IPR033688">
    <property type="entry name" value="NAT10"/>
</dbReference>
<feature type="binding site" evidence="9">
    <location>
        <begin position="646"/>
        <end position="648"/>
    </location>
    <ligand>
        <name>acetyl-CoA</name>
        <dbReference type="ChEBI" id="CHEBI:57288"/>
    </ligand>
</feature>
<keyword evidence="8 9" id="KW-0012">Acyltransferase</keyword>
<reference evidence="14 15" key="1">
    <citation type="submission" date="2018-06" db="EMBL/GenBank/DDBJ databases">
        <title>Comparative genomics reveals the genomic features of Rhizophagus irregularis, R. cerebriforme, R. diaphanum and Gigaspora rosea, and their symbiotic lifestyle signature.</title>
        <authorList>
            <person name="Morin E."/>
            <person name="San Clemente H."/>
            <person name="Chen E.C.H."/>
            <person name="De La Providencia I."/>
            <person name="Hainaut M."/>
            <person name="Kuo A."/>
            <person name="Kohler A."/>
            <person name="Murat C."/>
            <person name="Tang N."/>
            <person name="Roy S."/>
            <person name="Loubradou J."/>
            <person name="Henrissat B."/>
            <person name="Grigoriev I.V."/>
            <person name="Corradi N."/>
            <person name="Roux C."/>
            <person name="Martin F.M."/>
        </authorList>
    </citation>
    <scope>NUCLEOTIDE SEQUENCE [LARGE SCALE GENOMIC DNA]</scope>
    <source>
        <strain evidence="14 15">DAOM 227022</strain>
    </source>
</reference>
<comment type="catalytic activity">
    <reaction evidence="9">
        <text>a cytidine in tRNA + acetyl-CoA + ATP + H2O = an N(4)-acetylcytidine in tRNA + ADP + phosphate + CoA + H(+)</text>
        <dbReference type="Rhea" id="RHEA:53876"/>
        <dbReference type="Rhea" id="RHEA-COMP:13670"/>
        <dbReference type="Rhea" id="RHEA-COMP:13671"/>
        <dbReference type="ChEBI" id="CHEBI:15377"/>
        <dbReference type="ChEBI" id="CHEBI:15378"/>
        <dbReference type="ChEBI" id="CHEBI:30616"/>
        <dbReference type="ChEBI" id="CHEBI:43474"/>
        <dbReference type="ChEBI" id="CHEBI:57287"/>
        <dbReference type="ChEBI" id="CHEBI:57288"/>
        <dbReference type="ChEBI" id="CHEBI:74900"/>
        <dbReference type="ChEBI" id="CHEBI:82748"/>
        <dbReference type="ChEBI" id="CHEBI:456216"/>
    </reaction>
</comment>
<organism evidence="14 15">
    <name type="scientific">Glomus cerebriforme</name>
    <dbReference type="NCBI Taxonomy" id="658196"/>
    <lineage>
        <taxon>Eukaryota</taxon>
        <taxon>Fungi</taxon>
        <taxon>Fungi incertae sedis</taxon>
        <taxon>Mucoromycota</taxon>
        <taxon>Glomeromycotina</taxon>
        <taxon>Glomeromycetes</taxon>
        <taxon>Glomerales</taxon>
        <taxon>Glomeraceae</taxon>
        <taxon>Glomus</taxon>
    </lineage>
</organism>
<accession>A0A397S8M7</accession>
<dbReference type="GO" id="GO:1904812">
    <property type="term" value="P:rRNA acetylation involved in maturation of SSU-rRNA"/>
    <property type="evidence" value="ECO:0007669"/>
    <property type="project" value="InterPro"/>
</dbReference>
<evidence type="ECO:0000256" key="7">
    <source>
        <dbReference type="ARBA" id="ARBA00023242"/>
    </source>
</evidence>
<evidence type="ECO:0000256" key="3">
    <source>
        <dbReference type="ARBA" id="ARBA00022679"/>
    </source>
</evidence>
<comment type="catalytic activity">
    <reaction evidence="9">
        <text>a cytidine in 18S rRNA + acetyl-CoA + ATP + H2O = an N(4)-acetylcytidine in 18S rRNA + ADP + phosphate + CoA + H(+)</text>
        <dbReference type="Rhea" id="RHEA:51424"/>
        <dbReference type="Rhea" id="RHEA-COMP:13575"/>
        <dbReference type="Rhea" id="RHEA-COMP:13576"/>
        <dbReference type="ChEBI" id="CHEBI:15377"/>
        <dbReference type="ChEBI" id="CHEBI:15378"/>
        <dbReference type="ChEBI" id="CHEBI:30616"/>
        <dbReference type="ChEBI" id="CHEBI:43474"/>
        <dbReference type="ChEBI" id="CHEBI:57287"/>
        <dbReference type="ChEBI" id="CHEBI:57288"/>
        <dbReference type="ChEBI" id="CHEBI:74900"/>
        <dbReference type="ChEBI" id="CHEBI:82748"/>
        <dbReference type="ChEBI" id="CHEBI:456216"/>
    </reaction>
</comment>
<dbReference type="Proteomes" id="UP000265703">
    <property type="component" value="Unassembled WGS sequence"/>
</dbReference>
<dbReference type="InterPro" id="IPR007807">
    <property type="entry name" value="TcmA/NAT10_helicase"/>
</dbReference>
<dbReference type="InterPro" id="IPR027992">
    <property type="entry name" value="tRNA_bind_dom"/>
</dbReference>
<keyword evidence="4 9" id="KW-0819">tRNA processing</keyword>
<keyword evidence="5 9" id="KW-0547">Nucleotide-binding</keyword>